<protein>
    <submittedName>
        <fullName evidence="2">Cytochrome C</fullName>
    </submittedName>
</protein>
<evidence type="ECO:0000256" key="1">
    <source>
        <dbReference type="ARBA" id="ARBA00022729"/>
    </source>
</evidence>
<keyword evidence="1" id="KW-0732">Signal</keyword>
<proteinExistence type="predicted"/>
<dbReference type="AlphaFoldDB" id="A0A0N7FRJ9"/>
<dbReference type="Gene3D" id="3.90.10.10">
    <property type="entry name" value="Cytochrome C3"/>
    <property type="match status" value="1"/>
</dbReference>
<organism evidence="2">
    <name type="scientific">uncultured prokaryote</name>
    <dbReference type="NCBI Taxonomy" id="198431"/>
    <lineage>
        <taxon>unclassified sequences</taxon>
        <taxon>environmental samples</taxon>
    </lineage>
</organism>
<accession>A0A0N7FRJ9</accession>
<sequence length="266" mass="30026">MNLPKKRFLIVGLVFSLLIFLGYGNAWTQEQQVAQLTSQDCIKCHPKVVHQVEEKGARHKTEVSCVDCHEGHPPMVAKEEIIPKCDVCHSGEPHFELKNCAGCHSNPHTPLDIKFKGKIKKACLTCHKEEQQQLKTYPSAHTKLACNDCHTVHKEIPPCLRCHESHTAEMKNKDCLSCHPPHKPLVITYGTEVPNSYCGACHYDIGDILDKNKTKHHDLTCVYCHRNKHGIRPTCETCHGAPHPKEMVAKFPQCIMCHTDAHDLTK</sequence>
<evidence type="ECO:0000313" key="2">
    <source>
        <dbReference type="EMBL" id="ALG76146.1"/>
    </source>
</evidence>
<dbReference type="Gene3D" id="1.10.1130.10">
    <property type="entry name" value="Flavocytochrome C3, Chain A"/>
    <property type="match status" value="2"/>
</dbReference>
<dbReference type="PANTHER" id="PTHR35038">
    <property type="entry name" value="DISSIMILATORY SULFITE REDUCTASE SIRA"/>
    <property type="match status" value="1"/>
</dbReference>
<reference evidence="2" key="1">
    <citation type="journal article" date="2015" name="Nature">
        <title>Intercellular wiring enables electron transfer between methanotrophic archaea and bacteria.</title>
        <authorList>
            <person name="Wegener G."/>
            <person name="Krukenberg V."/>
            <person name="Riedel D."/>
            <person name="Tegetmeyer H.E."/>
            <person name="Boetius A."/>
        </authorList>
    </citation>
    <scope>NUCLEOTIDE SEQUENCE</scope>
</reference>
<dbReference type="SUPFAM" id="SSF48695">
    <property type="entry name" value="Multiheme cytochromes"/>
    <property type="match status" value="1"/>
</dbReference>
<dbReference type="InterPro" id="IPR051829">
    <property type="entry name" value="Multiheme_Cytochr_ET"/>
</dbReference>
<dbReference type="InterPro" id="IPR036280">
    <property type="entry name" value="Multihaem_cyt_sf"/>
</dbReference>
<dbReference type="PANTHER" id="PTHR35038:SF8">
    <property type="entry name" value="C-TYPE POLYHEME CYTOCHROME OMCC"/>
    <property type="match status" value="1"/>
</dbReference>
<name>A0A0N7FRJ9_9ZZZZ</name>
<dbReference type="EMBL" id="KT795312">
    <property type="protein sequence ID" value="ALG76146.1"/>
    <property type="molecule type" value="Genomic_DNA"/>
</dbReference>